<keyword evidence="4 6" id="KW-0862">Zinc</keyword>
<dbReference type="RefSeq" id="WP_104507643.1">
    <property type="nucleotide sequence ID" value="NZ_JACIGC010000005.1"/>
</dbReference>
<dbReference type="PANTHER" id="PTHR22726:SF1">
    <property type="entry name" value="METALLOENDOPEPTIDASE OMA1, MITOCHONDRIAL"/>
    <property type="match status" value="1"/>
</dbReference>
<dbReference type="OrthoDB" id="9810445at2"/>
<feature type="domain" description="Peptidase M48" evidence="7">
    <location>
        <begin position="160"/>
        <end position="327"/>
    </location>
</feature>
<dbReference type="EMBL" id="NHSJ01000058">
    <property type="protein sequence ID" value="PPQ31366.1"/>
    <property type="molecule type" value="Genomic_DNA"/>
</dbReference>
<comment type="caution">
    <text evidence="9">The sequence shown here is derived from an EMBL/GenBank/DDBJ whole genome shotgun (WGS) entry which is preliminary data.</text>
</comment>
<comment type="similarity">
    <text evidence="6">Belongs to the peptidase M48 family.</text>
</comment>
<protein>
    <submittedName>
        <fullName evidence="9">Uncharacterized protein</fullName>
    </submittedName>
</protein>
<dbReference type="Pfam" id="PF01435">
    <property type="entry name" value="Peptidase_M48"/>
    <property type="match status" value="1"/>
</dbReference>
<comment type="cofactor">
    <cofactor evidence="6">
        <name>Zn(2+)</name>
        <dbReference type="ChEBI" id="CHEBI:29105"/>
    </cofactor>
    <text evidence="6">Binds 1 zinc ion per subunit.</text>
</comment>
<keyword evidence="5 6" id="KW-0482">Metalloprotease</keyword>
<dbReference type="InterPro" id="IPR055518">
    <property type="entry name" value="DUF7092"/>
</dbReference>
<organism evidence="9 10">
    <name type="scientific">Rhodoblastus sphagnicola</name>
    <dbReference type="NCBI Taxonomy" id="333368"/>
    <lineage>
        <taxon>Bacteria</taxon>
        <taxon>Pseudomonadati</taxon>
        <taxon>Pseudomonadota</taxon>
        <taxon>Alphaproteobacteria</taxon>
        <taxon>Hyphomicrobiales</taxon>
        <taxon>Rhodoblastaceae</taxon>
        <taxon>Rhodoblastus</taxon>
    </lineage>
</organism>
<evidence type="ECO:0000259" key="8">
    <source>
        <dbReference type="Pfam" id="PF23368"/>
    </source>
</evidence>
<keyword evidence="2" id="KW-0479">Metal-binding</keyword>
<dbReference type="Proteomes" id="UP000239089">
    <property type="component" value="Unassembled WGS sequence"/>
</dbReference>
<evidence type="ECO:0000259" key="7">
    <source>
        <dbReference type="Pfam" id="PF01435"/>
    </source>
</evidence>
<proteinExistence type="inferred from homology"/>
<feature type="domain" description="DUF7092" evidence="8">
    <location>
        <begin position="4"/>
        <end position="80"/>
    </location>
</feature>
<dbReference type="InterPro" id="IPR001915">
    <property type="entry name" value="Peptidase_M48"/>
</dbReference>
<keyword evidence="10" id="KW-1185">Reference proteome</keyword>
<keyword evidence="3 6" id="KW-0378">Hydrolase</keyword>
<dbReference type="GO" id="GO:0051603">
    <property type="term" value="P:proteolysis involved in protein catabolic process"/>
    <property type="evidence" value="ECO:0007669"/>
    <property type="project" value="TreeGrafter"/>
</dbReference>
<evidence type="ECO:0000313" key="10">
    <source>
        <dbReference type="Proteomes" id="UP000239089"/>
    </source>
</evidence>
<dbReference type="InterPro" id="IPR051156">
    <property type="entry name" value="Mito/Outer_Membr_Metalloprot"/>
</dbReference>
<evidence type="ECO:0000256" key="3">
    <source>
        <dbReference type="ARBA" id="ARBA00022801"/>
    </source>
</evidence>
<dbReference type="GO" id="GO:0046872">
    <property type="term" value="F:metal ion binding"/>
    <property type="evidence" value="ECO:0007669"/>
    <property type="project" value="UniProtKB-KW"/>
</dbReference>
<dbReference type="GO" id="GO:0004222">
    <property type="term" value="F:metalloendopeptidase activity"/>
    <property type="evidence" value="ECO:0007669"/>
    <property type="project" value="InterPro"/>
</dbReference>
<evidence type="ECO:0000256" key="6">
    <source>
        <dbReference type="RuleBase" id="RU003983"/>
    </source>
</evidence>
<evidence type="ECO:0000313" key="9">
    <source>
        <dbReference type="EMBL" id="PPQ31366.1"/>
    </source>
</evidence>
<dbReference type="GO" id="GO:0016020">
    <property type="term" value="C:membrane"/>
    <property type="evidence" value="ECO:0007669"/>
    <property type="project" value="TreeGrafter"/>
</dbReference>
<evidence type="ECO:0000256" key="2">
    <source>
        <dbReference type="ARBA" id="ARBA00022723"/>
    </source>
</evidence>
<dbReference type="CDD" id="cd07332">
    <property type="entry name" value="M48C_Oma1_like"/>
    <property type="match status" value="1"/>
</dbReference>
<dbReference type="PANTHER" id="PTHR22726">
    <property type="entry name" value="METALLOENDOPEPTIDASE OMA1"/>
    <property type="match status" value="1"/>
</dbReference>
<evidence type="ECO:0000256" key="4">
    <source>
        <dbReference type="ARBA" id="ARBA00022833"/>
    </source>
</evidence>
<keyword evidence="1 6" id="KW-0645">Protease</keyword>
<evidence type="ECO:0000256" key="5">
    <source>
        <dbReference type="ARBA" id="ARBA00023049"/>
    </source>
</evidence>
<dbReference type="Gene3D" id="3.30.2010.10">
    <property type="entry name" value="Metalloproteases ('zincins'), catalytic domain"/>
    <property type="match status" value="1"/>
</dbReference>
<dbReference type="AlphaFoldDB" id="A0A2S6N9S1"/>
<evidence type="ECO:0000256" key="1">
    <source>
        <dbReference type="ARBA" id="ARBA00022670"/>
    </source>
</evidence>
<sequence length="368" mass="38861">MTPSALYFDGLTSQRREVTLKAAETLELAQDGEILARWPWREIRRADAAPGRVRLRCRGAAELARLEFCDDAAGRAILRRCAKAGDDEDSAISTAKIVGWSMAAGLSILALAWFGMPLAADRLAPLVPQSWENRVGEMVEQQASTVFGKKTCEGAEGAAALDKLVGKLRAQAGLPPAPPPQVLASSAPNAFALPGGRVYLLRGIIDEAQSPDELAGVIAHEFAHVRHCDGLRRLIRDGGGSYLVSLLFGDITGAGAAVFATRALFGAAYSREDETAADATAIEVLRGLGRSPAPMGQLLVRVTGNDERLSLLASHPMSSDRLATMEAARVATTGPDLLDAGEFQALKAICGAGKLEQKPEKAAEKKGG</sequence>
<dbReference type="Pfam" id="PF23368">
    <property type="entry name" value="DUF7092"/>
    <property type="match status" value="1"/>
</dbReference>
<reference evidence="9 10" key="1">
    <citation type="journal article" date="2018" name="Arch. Microbiol.">
        <title>New insights into the metabolic potential of the phototrophic purple bacterium Rhodopila globiformis DSM 161(T) from its draft genome sequence and evidence for a vanadium-dependent nitrogenase.</title>
        <authorList>
            <person name="Imhoff J.F."/>
            <person name="Rahn T."/>
            <person name="Kunzel S."/>
            <person name="Neulinger S.C."/>
        </authorList>
    </citation>
    <scope>NUCLEOTIDE SEQUENCE [LARGE SCALE GENOMIC DNA]</scope>
    <source>
        <strain evidence="9 10">DSM 16996</strain>
    </source>
</reference>
<gene>
    <name evidence="9" type="ORF">CCR94_09495</name>
</gene>
<name>A0A2S6N9S1_9HYPH</name>
<accession>A0A2S6N9S1</accession>